<dbReference type="InterPro" id="IPR051796">
    <property type="entry name" value="ISF_SsuE-like"/>
</dbReference>
<sequence>MVLIINTTSNSNMSEILKGLLNQKKTDFDVIDTADMNISHCMGCGHCWLKNPGTCVINDDYAGIMQKIITADQLWVISDTALGFLNHKGKNVFDRILPILCIYLEFRGDQMRHILRYDKRTDIGIIYQGEANRNYLQQWLDRCTDNLDSKSLGAYPVAELKEAAKCMH</sequence>
<gene>
    <name evidence="3" type="ORF">SAMN02745671_01737</name>
</gene>
<accession>A0A1M6E2Y4</accession>
<evidence type="ECO:0000256" key="1">
    <source>
        <dbReference type="ARBA" id="ARBA00022630"/>
    </source>
</evidence>
<dbReference type="Proteomes" id="UP000191240">
    <property type="component" value="Unassembled WGS sequence"/>
</dbReference>
<evidence type="ECO:0000256" key="2">
    <source>
        <dbReference type="ARBA" id="ARBA00022643"/>
    </source>
</evidence>
<dbReference type="Gene3D" id="3.40.50.360">
    <property type="match status" value="1"/>
</dbReference>
<dbReference type="EMBL" id="FQYW01000013">
    <property type="protein sequence ID" value="SHI79753.1"/>
    <property type="molecule type" value="Genomic_DNA"/>
</dbReference>
<evidence type="ECO:0000313" key="3">
    <source>
        <dbReference type="EMBL" id="SHI79753.1"/>
    </source>
</evidence>
<keyword evidence="1" id="KW-0285">Flavoprotein</keyword>
<name>A0A1M6E2Y4_9FIRM</name>
<protein>
    <recommendedName>
        <fullName evidence="5">NADPH-dependent FMN reductase</fullName>
    </recommendedName>
</protein>
<keyword evidence="2" id="KW-0288">FMN</keyword>
<evidence type="ECO:0008006" key="5">
    <source>
        <dbReference type="Google" id="ProtNLM"/>
    </source>
</evidence>
<reference evidence="3 4" key="1">
    <citation type="submission" date="2016-11" db="EMBL/GenBank/DDBJ databases">
        <authorList>
            <person name="Jaros S."/>
            <person name="Januszkiewicz K."/>
            <person name="Wedrychowicz H."/>
        </authorList>
    </citation>
    <scope>NUCLEOTIDE SEQUENCE [LARGE SCALE GENOMIC DNA]</scope>
    <source>
        <strain evidence="3 4">DSM 3074</strain>
    </source>
</reference>
<dbReference type="SUPFAM" id="SSF52218">
    <property type="entry name" value="Flavoproteins"/>
    <property type="match status" value="1"/>
</dbReference>
<organism evidence="3 4">
    <name type="scientific">Anaerovibrio lipolyticus DSM 3074</name>
    <dbReference type="NCBI Taxonomy" id="1120997"/>
    <lineage>
        <taxon>Bacteria</taxon>
        <taxon>Bacillati</taxon>
        <taxon>Bacillota</taxon>
        <taxon>Negativicutes</taxon>
        <taxon>Selenomonadales</taxon>
        <taxon>Selenomonadaceae</taxon>
        <taxon>Anaerovibrio</taxon>
    </lineage>
</organism>
<evidence type="ECO:0000313" key="4">
    <source>
        <dbReference type="Proteomes" id="UP000191240"/>
    </source>
</evidence>
<dbReference type="InterPro" id="IPR029039">
    <property type="entry name" value="Flavoprotein-like_sf"/>
</dbReference>
<dbReference type="AlphaFoldDB" id="A0A1M6E2Y4"/>
<dbReference type="PANTHER" id="PTHR43278:SF4">
    <property type="entry name" value="NAD(P)H-DEPENDENT FMN-CONTAINING OXIDOREDUCTASE YWQN-RELATED"/>
    <property type="match status" value="1"/>
</dbReference>
<proteinExistence type="predicted"/>
<dbReference type="PANTHER" id="PTHR43278">
    <property type="entry name" value="NAD(P)H-DEPENDENT FMN-CONTAINING OXIDOREDUCTASE YWQN-RELATED"/>
    <property type="match status" value="1"/>
</dbReference>